<dbReference type="Proteomes" id="UP000050424">
    <property type="component" value="Unassembled WGS sequence"/>
</dbReference>
<sequence length="175" mass="19770">MRNTTLSEDFRRDIYDESLRHQCNRCKLKFPVTKAEDLQVLKENHGTLCEERLWPARDEEWAKLNLMSNEQHARWSEPPMVGLIQCSSTRFQSDPTPAQLEQREESNNVAWLEDTEGPASFAVSYNSGTAEALCADHVPAYVREPAAAFDCSANGAGDYELGALAMLYDPDLQDL</sequence>
<organism evidence="1 2">
    <name type="scientific">Neonectria ditissima</name>
    <dbReference type="NCBI Taxonomy" id="78410"/>
    <lineage>
        <taxon>Eukaryota</taxon>
        <taxon>Fungi</taxon>
        <taxon>Dikarya</taxon>
        <taxon>Ascomycota</taxon>
        <taxon>Pezizomycotina</taxon>
        <taxon>Sordariomycetes</taxon>
        <taxon>Hypocreomycetidae</taxon>
        <taxon>Hypocreales</taxon>
        <taxon>Nectriaceae</taxon>
        <taxon>Neonectria</taxon>
    </lineage>
</organism>
<comment type="caution">
    <text evidence="1">The sequence shown here is derived from an EMBL/GenBank/DDBJ whole genome shotgun (WGS) entry which is preliminary data.</text>
</comment>
<proteinExistence type="predicted"/>
<name>A0A0P7AB60_9HYPO</name>
<dbReference type="OrthoDB" id="5148030at2759"/>
<reference evidence="1 2" key="1">
    <citation type="submission" date="2015-09" db="EMBL/GenBank/DDBJ databases">
        <title>Draft genome of a European isolate of the apple canker pathogen Neonectria ditissima.</title>
        <authorList>
            <person name="Gomez-Cortecero A."/>
            <person name="Harrison R.J."/>
            <person name="Armitage A.D."/>
        </authorList>
    </citation>
    <scope>NUCLEOTIDE SEQUENCE [LARGE SCALE GENOMIC DNA]</scope>
    <source>
        <strain evidence="1 2">R09/05</strain>
    </source>
</reference>
<evidence type="ECO:0000313" key="1">
    <source>
        <dbReference type="EMBL" id="KPM34295.1"/>
    </source>
</evidence>
<dbReference type="EMBL" id="LKCW01000363">
    <property type="protein sequence ID" value="KPM34295.1"/>
    <property type="molecule type" value="Genomic_DNA"/>
</dbReference>
<dbReference type="AlphaFoldDB" id="A0A0P7AB60"/>
<protein>
    <submittedName>
        <fullName evidence="1">Uncharacterized protein</fullName>
    </submittedName>
</protein>
<accession>A0A0P7AB60</accession>
<evidence type="ECO:0000313" key="2">
    <source>
        <dbReference type="Proteomes" id="UP000050424"/>
    </source>
</evidence>
<keyword evidence="2" id="KW-1185">Reference proteome</keyword>
<gene>
    <name evidence="1" type="ORF">AK830_g12281</name>
</gene>